<dbReference type="GO" id="GO:0035099">
    <property type="term" value="P:hemocyte migration"/>
    <property type="evidence" value="ECO:0007669"/>
    <property type="project" value="TreeGrafter"/>
</dbReference>
<dbReference type="GO" id="GO:0016020">
    <property type="term" value="C:membrane"/>
    <property type="evidence" value="ECO:0007669"/>
    <property type="project" value="InterPro"/>
</dbReference>
<dbReference type="SUPFAM" id="SSF57501">
    <property type="entry name" value="Cystine-knot cytokines"/>
    <property type="match status" value="1"/>
</dbReference>
<feature type="domain" description="Platelet-derived growth factor (PDGF) family profile" evidence="2">
    <location>
        <begin position="23"/>
        <end position="76"/>
    </location>
</feature>
<evidence type="ECO:0000313" key="3">
    <source>
        <dbReference type="EMBL" id="CAD7442269.1"/>
    </source>
</evidence>
<dbReference type="EMBL" id="OD565639">
    <property type="protein sequence ID" value="CAD7442269.1"/>
    <property type="molecule type" value="Genomic_DNA"/>
</dbReference>
<reference evidence="3" key="1">
    <citation type="submission" date="2020-11" db="EMBL/GenBank/DDBJ databases">
        <authorList>
            <person name="Tran Van P."/>
        </authorList>
    </citation>
    <scope>NUCLEOTIDE SEQUENCE</scope>
</reference>
<feature type="transmembrane region" description="Helical" evidence="1">
    <location>
        <begin position="76"/>
        <end position="97"/>
    </location>
</feature>
<dbReference type="InterPro" id="IPR029034">
    <property type="entry name" value="Cystine-knot_cytokine"/>
</dbReference>
<dbReference type="AlphaFoldDB" id="A0A7R9HZT2"/>
<dbReference type="PANTHER" id="PTHR21719">
    <property type="entry name" value="FI06402P-RELATED"/>
    <property type="match status" value="1"/>
</dbReference>
<feature type="transmembrane region" description="Helical" evidence="1">
    <location>
        <begin position="103"/>
        <end position="123"/>
    </location>
</feature>
<dbReference type="PANTHER" id="PTHR21719:SF1">
    <property type="entry name" value="FI06402P-RELATED"/>
    <property type="match status" value="1"/>
</dbReference>
<organism evidence="3">
    <name type="scientific">Timema bartmani</name>
    <dbReference type="NCBI Taxonomy" id="61472"/>
    <lineage>
        <taxon>Eukaryota</taxon>
        <taxon>Metazoa</taxon>
        <taxon>Ecdysozoa</taxon>
        <taxon>Arthropoda</taxon>
        <taxon>Hexapoda</taxon>
        <taxon>Insecta</taxon>
        <taxon>Pterygota</taxon>
        <taxon>Neoptera</taxon>
        <taxon>Polyneoptera</taxon>
        <taxon>Phasmatodea</taxon>
        <taxon>Timematodea</taxon>
        <taxon>Timematoidea</taxon>
        <taxon>Timematidae</taxon>
        <taxon>Timema</taxon>
    </lineage>
</organism>
<keyword evidence="1" id="KW-1133">Transmembrane helix</keyword>
<sequence>MYHDVREAVQHALRVNKEGVCRHPRPKVINVNDVYPNSAKKYMPSCTILHQCGDDTGCCRQDGLTCTAKHTRELQLYFYVSHSLLYLYVSHSLLYLYVSHSLLYLYVSHSLLYLYVSHSLLYLYVSHSLLYFYVSHSLLYLYVSHSLQYLYVSHSLQYLYVSHSLQYLYVTPEVSHFPPSCLGDLLSHPIV</sequence>
<name>A0A7R9HZT2_9NEOP</name>
<keyword evidence="1" id="KW-0472">Membrane</keyword>
<dbReference type="GO" id="GO:0008083">
    <property type="term" value="F:growth factor activity"/>
    <property type="evidence" value="ECO:0007669"/>
    <property type="project" value="InterPro"/>
</dbReference>
<protein>
    <recommendedName>
        <fullName evidence="2">Platelet-derived growth factor (PDGF) family profile domain-containing protein</fullName>
    </recommendedName>
</protein>
<evidence type="ECO:0000259" key="2">
    <source>
        <dbReference type="Pfam" id="PF00341"/>
    </source>
</evidence>
<dbReference type="Gene3D" id="2.10.90.10">
    <property type="entry name" value="Cystine-knot cytokines"/>
    <property type="match status" value="1"/>
</dbReference>
<proteinExistence type="predicted"/>
<feature type="transmembrane region" description="Helical" evidence="1">
    <location>
        <begin position="130"/>
        <end position="151"/>
    </location>
</feature>
<dbReference type="InterPro" id="IPR000072">
    <property type="entry name" value="PDGF/VEGF_dom"/>
</dbReference>
<keyword evidence="1" id="KW-0812">Transmembrane</keyword>
<dbReference type="Pfam" id="PF00341">
    <property type="entry name" value="PDGF"/>
    <property type="match status" value="1"/>
</dbReference>
<accession>A0A7R9HZT2</accession>
<gene>
    <name evidence="3" type="ORF">TBIB3V08_LOCUS4707</name>
</gene>
<evidence type="ECO:0000256" key="1">
    <source>
        <dbReference type="SAM" id="Phobius"/>
    </source>
</evidence>